<evidence type="ECO:0000313" key="2">
    <source>
        <dbReference type="Proteomes" id="UP000076882"/>
    </source>
</evidence>
<dbReference type="PATRIC" id="fig|1590.199.peg.870"/>
<dbReference type="SUPFAM" id="SSF52540">
    <property type="entry name" value="P-loop containing nucleoside triphosphate hydrolases"/>
    <property type="match status" value="1"/>
</dbReference>
<accession>A0A162G667</accession>
<organism evidence="1 2">
    <name type="scientific">Lactiplantibacillus plantarum</name>
    <name type="common">Lactobacillus plantarum</name>
    <dbReference type="NCBI Taxonomy" id="1590"/>
    <lineage>
        <taxon>Bacteria</taxon>
        <taxon>Bacillati</taxon>
        <taxon>Bacillota</taxon>
        <taxon>Bacilli</taxon>
        <taxon>Lactobacillales</taxon>
        <taxon>Lactobacillaceae</taxon>
        <taxon>Lactiplantibacillus</taxon>
    </lineage>
</organism>
<dbReference type="RefSeq" id="WP_063485930.1">
    <property type="nucleotide sequence ID" value="NZ_CP013750.1"/>
</dbReference>
<dbReference type="Gene3D" id="3.40.50.300">
    <property type="entry name" value="P-loop containing nucleotide triphosphate hydrolases"/>
    <property type="match status" value="2"/>
</dbReference>
<dbReference type="InterPro" id="IPR027417">
    <property type="entry name" value="P-loop_NTPase"/>
</dbReference>
<dbReference type="AlphaFoldDB" id="A0A162G667"/>
<reference evidence="1 2" key="1">
    <citation type="submission" date="2016-03" db="EMBL/GenBank/DDBJ databases">
        <title>Comparative genomics of 54 Lactobacillus plantarum strains reveals genomic uncoupling from niche constraints.</title>
        <authorList>
            <person name="Martino M.E."/>
        </authorList>
    </citation>
    <scope>NUCLEOTIDE SEQUENCE [LARGE SCALE GENOMIC DNA]</scope>
    <source>
        <strain evidence="1 2">19.1</strain>
    </source>
</reference>
<protein>
    <submittedName>
        <fullName evidence="1">Putative ATPase TraE</fullName>
    </submittedName>
</protein>
<comment type="caution">
    <text evidence="1">The sequence shown here is derived from an EMBL/GenBank/DDBJ whole genome shotgun (WGS) entry which is preliminary data.</text>
</comment>
<dbReference type="Proteomes" id="UP000076882">
    <property type="component" value="Unassembled WGS sequence"/>
</dbReference>
<gene>
    <name evidence="1" type="ORF">Lp19_1170</name>
</gene>
<sequence length="650" mass="73844">MLTRRRVKQLQAAGYDLALLAHTQPQGNVDTTLDSHLVFGGSCVACLHVFKFPKERLAYFWLRKFMKYDFTVTSISLGTEDQRKIRKALQNSVAETNSQARDLNAKPIARMEADEANQKQAELLRDLLHAEKMKRLSIRVFVYADNEFQLRQRLTKITEDMPDDFGVRVFYGEQEAEFRSLYVPAEKQSLLDNHRQGTPVAASVIGHGFPFNHIELDDPHGVYLGCSKTQGKIMLDPFYVGQNRLTSFFMEAGRPGSGKSVLAKMLNDIAFARGGFTRTFDVANEYAKQCRSQGGLVISLDGSENRINPFEIFPTATTKDGQAIDEIGSFNHHIEKISSMACLQNLDLTNDDRIRLQNLTTEFYIMQKMWVANPSENRDKLYAIGLPHDQYPTLGEFVVYLRQVQDNYQITRRPDVEITSINRIVNTFENMMTKDGDIFNGITTIPDFSKIKAVVFDCSGLKNNGEATFNAQVYSALSLLSADIINNGKKYRTLYNNHAVALEDVPYYWLNIDEFQNYAKPEFAEGVAWLTNLMEEMRKNFCGLNLVMPTIKEMLSDSKSIVPSERYQKYDTAMKKMFGLFTYPIFFRLTADDLPRLQQAFGKAITPEELATVAQLGEHECFMHIEGHGNYVFTVQASPAMLDRYDGGVG</sequence>
<name>A0A162G667_LACPN</name>
<dbReference type="EMBL" id="LUXM01000023">
    <property type="protein sequence ID" value="KZU96015.1"/>
    <property type="molecule type" value="Genomic_DNA"/>
</dbReference>
<proteinExistence type="predicted"/>
<evidence type="ECO:0000313" key="1">
    <source>
        <dbReference type="EMBL" id="KZU96015.1"/>
    </source>
</evidence>